<proteinExistence type="predicted"/>
<evidence type="ECO:0000313" key="2">
    <source>
        <dbReference type="EMBL" id="KAG0662770.1"/>
    </source>
</evidence>
<comment type="caution">
    <text evidence="2">The sequence shown here is derived from an EMBL/GenBank/DDBJ whole genome shotgun (WGS) entry which is preliminary data.</text>
</comment>
<accession>A0A9P7B7N8</accession>
<feature type="region of interest" description="Disordered" evidence="1">
    <location>
        <begin position="258"/>
        <end position="289"/>
    </location>
</feature>
<sequence length="322" mass="37242">MPSPFSATGLFRNPADARSQDSEWRVVMSYAWAIFRHATEKKKGRRAAEAWDKLKDKAHEWGNDFVQSFNPPYINIVLPACDHIVGELQTRLVGHLTELIQGLPSFMRGPLPEEGLQPAWDCLREMFRMRRFWELAQPAVMDDMTAWERHTWEVLEKFSEIDAYSLLSQKLLKFYKELYETAVKWTQHTGNIPPDCSICRRREMAGYNLIATGFGREYDGIDGMFMRVRCDPDKVFAFLPHHRRCQLLAYTDTLHQHHVLHPDNNPPDQGSGGRYPEPGPAGAPSRTHELGQLDHENSRRFHGAIGLRNARRYGIDLRDAWN</sequence>
<evidence type="ECO:0000256" key="1">
    <source>
        <dbReference type="SAM" id="MobiDB-lite"/>
    </source>
</evidence>
<dbReference type="AlphaFoldDB" id="A0A9P7B7N8"/>
<reference evidence="2 3" key="1">
    <citation type="submission" date="2020-11" db="EMBL/GenBank/DDBJ databases">
        <title>Kefir isolates.</title>
        <authorList>
            <person name="Marcisauskas S."/>
            <person name="Kim Y."/>
            <person name="Blasche S."/>
        </authorList>
    </citation>
    <scope>NUCLEOTIDE SEQUENCE [LARGE SCALE GENOMIC DNA]</scope>
    <source>
        <strain evidence="2 3">KR</strain>
    </source>
</reference>
<gene>
    <name evidence="2" type="ORF">C6P46_003083</name>
</gene>
<dbReference type="Proteomes" id="UP000777482">
    <property type="component" value="Unassembled WGS sequence"/>
</dbReference>
<dbReference type="EMBL" id="PUHQ01000024">
    <property type="protein sequence ID" value="KAG0662770.1"/>
    <property type="molecule type" value="Genomic_DNA"/>
</dbReference>
<organism evidence="2 3">
    <name type="scientific">Rhodotorula mucilaginosa</name>
    <name type="common">Yeast</name>
    <name type="synonym">Rhodotorula rubra</name>
    <dbReference type="NCBI Taxonomy" id="5537"/>
    <lineage>
        <taxon>Eukaryota</taxon>
        <taxon>Fungi</taxon>
        <taxon>Dikarya</taxon>
        <taxon>Basidiomycota</taxon>
        <taxon>Pucciniomycotina</taxon>
        <taxon>Microbotryomycetes</taxon>
        <taxon>Sporidiobolales</taxon>
        <taxon>Sporidiobolaceae</taxon>
        <taxon>Rhodotorula</taxon>
    </lineage>
</organism>
<evidence type="ECO:0000313" key="3">
    <source>
        <dbReference type="Proteomes" id="UP000777482"/>
    </source>
</evidence>
<protein>
    <submittedName>
        <fullName evidence="2">Uncharacterized protein</fullName>
    </submittedName>
</protein>
<name>A0A9P7B7N8_RHOMI</name>
<keyword evidence="3" id="KW-1185">Reference proteome</keyword>